<dbReference type="Proteomes" id="UP001164746">
    <property type="component" value="Chromosome 6"/>
</dbReference>
<organism evidence="1 2">
    <name type="scientific">Mya arenaria</name>
    <name type="common">Soft-shell clam</name>
    <dbReference type="NCBI Taxonomy" id="6604"/>
    <lineage>
        <taxon>Eukaryota</taxon>
        <taxon>Metazoa</taxon>
        <taxon>Spiralia</taxon>
        <taxon>Lophotrochozoa</taxon>
        <taxon>Mollusca</taxon>
        <taxon>Bivalvia</taxon>
        <taxon>Autobranchia</taxon>
        <taxon>Heteroconchia</taxon>
        <taxon>Euheterodonta</taxon>
        <taxon>Imparidentia</taxon>
        <taxon>Neoheterodontei</taxon>
        <taxon>Myida</taxon>
        <taxon>Myoidea</taxon>
        <taxon>Myidae</taxon>
        <taxon>Mya</taxon>
    </lineage>
</organism>
<accession>A0ABY7EJ48</accession>
<name>A0ABY7EJ48_MYAAR</name>
<reference evidence="1" key="1">
    <citation type="submission" date="2022-11" db="EMBL/GenBank/DDBJ databases">
        <title>Centuries of genome instability and evolution in soft-shell clam transmissible cancer (bioRxiv).</title>
        <authorList>
            <person name="Hart S.F.M."/>
            <person name="Yonemitsu M.A."/>
            <person name="Giersch R.M."/>
            <person name="Beal B.F."/>
            <person name="Arriagada G."/>
            <person name="Davis B.W."/>
            <person name="Ostrander E.A."/>
            <person name="Goff S.P."/>
            <person name="Metzger M.J."/>
        </authorList>
    </citation>
    <scope>NUCLEOTIDE SEQUENCE</scope>
    <source>
        <strain evidence="1">MELC-2E11</strain>
        <tissue evidence="1">Siphon/mantle</tissue>
    </source>
</reference>
<evidence type="ECO:0000313" key="1">
    <source>
        <dbReference type="EMBL" id="WAR09164.1"/>
    </source>
</evidence>
<keyword evidence="2" id="KW-1185">Reference proteome</keyword>
<gene>
    <name evidence="1" type="ORF">MAR_019122</name>
</gene>
<dbReference type="EMBL" id="CP111017">
    <property type="protein sequence ID" value="WAR09164.1"/>
    <property type="molecule type" value="Genomic_DNA"/>
</dbReference>
<sequence>MADEGERVTFAVTVIEKKGPETIFHARNSIRKFSTNESWFDVFSALTEYVAIDPEIDEHFEKIASVQVSSNRENPTQFSPDTYDKISVLYDFDKTLKYVTITIKTTPQQEEQCSASAPALQANAFAILMRTDPILKKPSKIPTDKPRFNDNSGILIDKYPELCCLSEKDRLFNDMVDDLEVKFSADLPQDDMKRRMMILVDAIWYIDGNVEKINSRCDADQTIPDRFKKYSGYNDFRKKRKAAPQLTSKDLGYHADVLFRLSTAVQSRHWEKGLASDVQRLSESMQTYAKYLQKANEQQKYRQSLSNPVRQFGNHCTVRFYPKCQGPIQAQYSIIDQVISETQENKPVYFDNSIHTSEPFTNRMKRLRFIESLSLSNPIDMLAYDPGAGLGKVIFIWRVPEERSTVEMMSSAASIHKKLEGNLPEYHTRQMRREFTSAWQHLVDIPPHIMRSIYTELTFDATASTNPAIDARLKHAILNNDTDMAVDLRSLNKGRPDDTFEVFFQQLEQQVNSLTAVDERRHGTVEHFSQFISIRDLIEQTSKNCPEGTPIPSESTVLFAFVPKNAYVNTSKLYKGRFNMQHKVQSRQLRAAHMDEHYCAAIFPI</sequence>
<protein>
    <submittedName>
        <fullName evidence="1">Uncharacterized protein</fullName>
    </submittedName>
</protein>
<evidence type="ECO:0000313" key="2">
    <source>
        <dbReference type="Proteomes" id="UP001164746"/>
    </source>
</evidence>
<proteinExistence type="predicted"/>